<feature type="non-terminal residue" evidence="1">
    <location>
        <position position="25"/>
    </location>
</feature>
<organism evidence="1">
    <name type="scientific">marine metagenome</name>
    <dbReference type="NCBI Taxonomy" id="408172"/>
    <lineage>
        <taxon>unclassified sequences</taxon>
        <taxon>metagenomes</taxon>
        <taxon>ecological metagenomes</taxon>
    </lineage>
</organism>
<reference evidence="1" key="1">
    <citation type="submission" date="2018-05" db="EMBL/GenBank/DDBJ databases">
        <authorList>
            <person name="Lanie J.A."/>
            <person name="Ng W.-L."/>
            <person name="Kazmierczak K.M."/>
            <person name="Andrzejewski T.M."/>
            <person name="Davidsen T.M."/>
            <person name="Wayne K.J."/>
            <person name="Tettelin H."/>
            <person name="Glass J.I."/>
            <person name="Rusch D."/>
            <person name="Podicherti R."/>
            <person name="Tsui H.-C.T."/>
            <person name="Winkler M.E."/>
        </authorList>
    </citation>
    <scope>NUCLEOTIDE SEQUENCE</scope>
</reference>
<accession>A0A382F6F9</accession>
<protein>
    <submittedName>
        <fullName evidence="1">Uncharacterized protein</fullName>
    </submittedName>
</protein>
<evidence type="ECO:0000313" key="1">
    <source>
        <dbReference type="EMBL" id="SVB57701.1"/>
    </source>
</evidence>
<dbReference type="AlphaFoldDB" id="A0A382F6F9"/>
<sequence length="25" mass="2567">MKMNKWTMGLAAAGVVSLASTAQAE</sequence>
<proteinExistence type="predicted"/>
<dbReference type="EMBL" id="UINC01047875">
    <property type="protein sequence ID" value="SVB57701.1"/>
    <property type="molecule type" value="Genomic_DNA"/>
</dbReference>
<gene>
    <name evidence="1" type="ORF">METZ01_LOCUS210555</name>
</gene>
<name>A0A382F6F9_9ZZZZ</name>